<feature type="non-terminal residue" evidence="2">
    <location>
        <position position="320"/>
    </location>
</feature>
<proteinExistence type="predicted"/>
<name>A0A445MIS6_ENSVE</name>
<feature type="compositionally biased region" description="Low complexity" evidence="1">
    <location>
        <begin position="121"/>
        <end position="134"/>
    </location>
</feature>
<gene>
    <name evidence="2" type="ORF">BHM03_00032150</name>
</gene>
<dbReference type="EMBL" id="KV876114">
    <property type="protein sequence ID" value="RZR74098.1"/>
    <property type="molecule type" value="Genomic_DNA"/>
</dbReference>
<evidence type="ECO:0000256" key="1">
    <source>
        <dbReference type="SAM" id="MobiDB-lite"/>
    </source>
</evidence>
<reference evidence="2" key="1">
    <citation type="journal article" date="2018" name="Data Brief">
        <title>Genome sequence data from 17 accessions of Ensete ventricosum, a staple food crop for millions in Ethiopia.</title>
        <authorList>
            <person name="Yemataw Z."/>
            <person name="Muzemil S."/>
            <person name="Ambachew D."/>
            <person name="Tripathi L."/>
            <person name="Tesfaye K."/>
            <person name="Chala A."/>
            <person name="Farbos A."/>
            <person name="O'Neill P."/>
            <person name="Moore K."/>
            <person name="Grant M."/>
            <person name="Studholme D.J."/>
        </authorList>
    </citation>
    <scope>NUCLEOTIDE SEQUENCE [LARGE SCALE GENOMIC DNA]</scope>
    <source>
        <tissue evidence="2">Leaf</tissue>
    </source>
</reference>
<dbReference type="Proteomes" id="UP000290560">
    <property type="component" value="Unassembled WGS sequence"/>
</dbReference>
<evidence type="ECO:0000313" key="2">
    <source>
        <dbReference type="EMBL" id="RZR74098.1"/>
    </source>
</evidence>
<protein>
    <submittedName>
        <fullName evidence="2">Uncharacterized protein</fullName>
    </submittedName>
</protein>
<accession>A0A445MIS6</accession>
<dbReference type="AlphaFoldDB" id="A0A445MIS6"/>
<sequence>MERMKEVKSSSLARKVLPAPSPFVPTYLPPAKHSHRCYPLPRRPHPSANSSFPCISTTVAAPPAHLSPSSSPAPATGQCRLSRSLLPPAVAVLPHVSCRHLCCRPAPPLLPHLPPLLLPPASAASTAPSSHQPSLSFPTPHHRLAPPRLLPHLPCSCHRPAPPLLLPHLPLPVTVEPLRHQPSPSPMPLPLTAIAGPCCRSPHPCHPCRRCFLSLGCFFLRRPSQFLLFITAGHPCHLPLQPLQPTATTSFSQPPAALGRTHPHGHHLFLAFPLLPCSSPVVAATRRGLLPTILPCHRCFPAASSALLLSPTPSSPSTHS</sequence>
<organism evidence="2">
    <name type="scientific">Ensete ventricosum</name>
    <name type="common">Abyssinian banana</name>
    <name type="synonym">Musa ensete</name>
    <dbReference type="NCBI Taxonomy" id="4639"/>
    <lineage>
        <taxon>Eukaryota</taxon>
        <taxon>Viridiplantae</taxon>
        <taxon>Streptophyta</taxon>
        <taxon>Embryophyta</taxon>
        <taxon>Tracheophyta</taxon>
        <taxon>Spermatophyta</taxon>
        <taxon>Magnoliopsida</taxon>
        <taxon>Liliopsida</taxon>
        <taxon>Zingiberales</taxon>
        <taxon>Musaceae</taxon>
        <taxon>Ensete</taxon>
    </lineage>
</organism>
<feature type="region of interest" description="Disordered" evidence="1">
    <location>
        <begin position="121"/>
        <end position="140"/>
    </location>
</feature>